<reference evidence="1 2" key="1">
    <citation type="journal article" date="2014" name="Int. J. Syst. Evol. Microbiol.">
        <title>Thermococcus paralvinellae sp. nov. and Thermococcus cleftensis sp. nov. of hyperthermophilic heterotrophs from deep-sea hydrothermal vents.</title>
        <authorList>
            <person name="Hensley S.A."/>
            <person name="Jung J.H."/>
            <person name="Park C.S."/>
            <person name="Holden J.F."/>
        </authorList>
    </citation>
    <scope>NUCLEOTIDE SEQUENCE [LARGE SCALE GENOMIC DNA]</scope>
    <source>
        <strain evidence="1 2">ES1</strain>
    </source>
</reference>
<dbReference type="HOGENOM" id="CLU_1709234_0_0_2"/>
<sequence length="154" mass="18436">MPYIPPAKIIIPEKKPNDLKELLNLLFPNHLERQKLALLLLLRIHGDEKKNGFRAEEWLGFVLEYLGNKELIAYYIILVRKRLPRTEIHKRVEKKAKELGVHFGTAKTNYNIVIKTLQNARMIYKSRGYYRTTRRFSELLREIADVWDEWRSNF</sequence>
<evidence type="ECO:0000313" key="2">
    <source>
        <dbReference type="Proteomes" id="UP000019027"/>
    </source>
</evidence>
<dbReference type="Proteomes" id="UP000019027">
    <property type="component" value="Chromosome"/>
</dbReference>
<keyword evidence="2" id="KW-1185">Reference proteome</keyword>
<dbReference type="AlphaFoldDB" id="W0IA70"/>
<dbReference type="STRING" id="582419.TES1_2005"/>
<dbReference type="KEGG" id="ths:TES1_2005"/>
<organism evidence="1 2">
    <name type="scientific">Thermococcus paralvinellae</name>
    <dbReference type="NCBI Taxonomy" id="582419"/>
    <lineage>
        <taxon>Archaea</taxon>
        <taxon>Methanobacteriati</taxon>
        <taxon>Methanobacteriota</taxon>
        <taxon>Thermococci</taxon>
        <taxon>Thermococcales</taxon>
        <taxon>Thermococcaceae</taxon>
        <taxon>Thermococcus</taxon>
    </lineage>
</organism>
<evidence type="ECO:0000313" key="1">
    <source>
        <dbReference type="EMBL" id="AHF81380.1"/>
    </source>
</evidence>
<proteinExistence type="predicted"/>
<dbReference type="OrthoDB" id="375576at2157"/>
<gene>
    <name evidence="1" type="ORF">TES1_2005</name>
</gene>
<dbReference type="GeneID" id="24906032"/>
<protein>
    <submittedName>
        <fullName evidence="1">Uncharacterized protein</fullName>
    </submittedName>
</protein>
<name>W0IA70_9EURY</name>
<accession>W0IA70</accession>
<dbReference type="EMBL" id="CP006965">
    <property type="protein sequence ID" value="AHF81380.1"/>
    <property type="molecule type" value="Genomic_DNA"/>
</dbReference>
<dbReference type="RefSeq" id="WP_042682550.1">
    <property type="nucleotide sequence ID" value="NZ_CP006965.1"/>
</dbReference>